<keyword evidence="2" id="KW-1185">Reference proteome</keyword>
<reference evidence="1 2" key="1">
    <citation type="submission" date="2020-01" db="EMBL/GenBank/DDBJ databases">
        <title>Identification and distribution of gene clusters putatively required for synthesis of sphingolipid metabolism inhibitors in phylogenetically diverse species of the filamentous fungus Fusarium.</title>
        <authorList>
            <person name="Kim H.-S."/>
            <person name="Busman M."/>
            <person name="Brown D.W."/>
            <person name="Divon H."/>
            <person name="Uhlig S."/>
            <person name="Proctor R.H."/>
        </authorList>
    </citation>
    <scope>NUCLEOTIDE SEQUENCE [LARGE SCALE GENOMIC DNA]</scope>
    <source>
        <strain evidence="1 2">NRRL 20459</strain>
    </source>
</reference>
<dbReference type="EMBL" id="JAADYS010000171">
    <property type="protein sequence ID" value="KAF4471747.1"/>
    <property type="molecule type" value="Genomic_DNA"/>
</dbReference>
<evidence type="ECO:0000313" key="1">
    <source>
        <dbReference type="EMBL" id="KAF4471747.1"/>
    </source>
</evidence>
<organism evidence="1 2">
    <name type="scientific">Fusarium albosuccineum</name>
    <dbReference type="NCBI Taxonomy" id="1237068"/>
    <lineage>
        <taxon>Eukaryota</taxon>
        <taxon>Fungi</taxon>
        <taxon>Dikarya</taxon>
        <taxon>Ascomycota</taxon>
        <taxon>Pezizomycotina</taxon>
        <taxon>Sordariomycetes</taxon>
        <taxon>Hypocreomycetidae</taxon>
        <taxon>Hypocreales</taxon>
        <taxon>Nectriaceae</taxon>
        <taxon>Fusarium</taxon>
        <taxon>Fusarium decemcellulare species complex</taxon>
    </lineage>
</organism>
<protein>
    <submittedName>
        <fullName evidence="1">Uncharacterized protein</fullName>
    </submittedName>
</protein>
<sequence>MNVSRAVFHRAAAQVSVAAALKAEVDAWCAGDKTKQIELSQVASVPELSVVASVILQRSGTLRKARPSHRATSQTNECRLRKARPIFHSPAVRMRHGTSPGQNVSEPAFTHLYKIKSETRHASLIVGECASIIGKLSSWYLILV</sequence>
<dbReference type="AlphaFoldDB" id="A0A8H4LLU6"/>
<accession>A0A8H4LLU6</accession>
<evidence type="ECO:0000313" key="2">
    <source>
        <dbReference type="Proteomes" id="UP000554235"/>
    </source>
</evidence>
<comment type="caution">
    <text evidence="1">The sequence shown here is derived from an EMBL/GenBank/DDBJ whole genome shotgun (WGS) entry which is preliminary data.</text>
</comment>
<proteinExistence type="predicted"/>
<gene>
    <name evidence="1" type="ORF">FALBO_1348</name>
</gene>
<dbReference type="Proteomes" id="UP000554235">
    <property type="component" value="Unassembled WGS sequence"/>
</dbReference>
<name>A0A8H4LLU6_9HYPO</name>